<evidence type="ECO:0000256" key="1">
    <source>
        <dbReference type="ARBA" id="ARBA00003202"/>
    </source>
</evidence>
<feature type="region of interest" description="Disordered" evidence="10">
    <location>
        <begin position="273"/>
        <end position="292"/>
    </location>
</feature>
<dbReference type="OrthoDB" id="6255506at2759"/>
<reference evidence="12" key="2">
    <citation type="submission" date="2021-01" db="UniProtKB">
        <authorList>
            <consortium name="EnsemblMetazoa"/>
        </authorList>
    </citation>
    <scope>IDENTIFICATION</scope>
</reference>
<feature type="region of interest" description="Disordered" evidence="10">
    <location>
        <begin position="30"/>
        <end position="86"/>
    </location>
</feature>
<keyword evidence="6" id="KW-0813">Transport</keyword>
<dbReference type="GeneID" id="115920953"/>
<evidence type="ECO:0000256" key="2">
    <source>
        <dbReference type="ARBA" id="ARBA00004123"/>
    </source>
</evidence>
<evidence type="ECO:0000256" key="7">
    <source>
        <dbReference type="ARBA" id="ARBA00022490"/>
    </source>
</evidence>
<keyword evidence="7" id="KW-0963">Cytoplasm</keyword>
<feature type="compositionally biased region" description="Basic residues" evidence="10">
    <location>
        <begin position="58"/>
        <end position="68"/>
    </location>
</feature>
<dbReference type="EnsemblMetazoa" id="XM_030975502">
    <property type="protein sequence ID" value="XP_030831362"/>
    <property type="gene ID" value="LOC756196"/>
</dbReference>
<evidence type="ECO:0000256" key="4">
    <source>
        <dbReference type="ARBA" id="ARBA00010218"/>
    </source>
</evidence>
<dbReference type="EnsemblMetazoa" id="XM_030977767">
    <property type="protein sequence ID" value="XP_030833627"/>
    <property type="gene ID" value="LOC115920953"/>
</dbReference>
<feature type="compositionally biased region" description="Basic and acidic residues" evidence="10">
    <location>
        <begin position="226"/>
        <end position="242"/>
    </location>
</feature>
<dbReference type="PANTHER" id="PTHR31196">
    <property type="entry name" value="RNA POLYMERASE II NUCLEAR LOCALIZATION PROTEIN SLC7A6OS-RELATED"/>
    <property type="match status" value="1"/>
</dbReference>
<evidence type="ECO:0000256" key="9">
    <source>
        <dbReference type="ARBA" id="ARBA00023242"/>
    </source>
</evidence>
<comment type="similarity">
    <text evidence="4">Belongs to the IWR1/SLC7A6OS family.</text>
</comment>
<dbReference type="GeneID" id="756196"/>
<dbReference type="Proteomes" id="UP000007110">
    <property type="component" value="Unassembled WGS sequence"/>
</dbReference>
<evidence type="ECO:0000256" key="5">
    <source>
        <dbReference type="ARBA" id="ARBA00017036"/>
    </source>
</evidence>
<dbReference type="PANTHER" id="PTHR31196:SF2">
    <property type="entry name" value="RNA POLYMERASE II NUCLEAR LOCALIZATION PROTEIN SLC7A6OS-RELATED"/>
    <property type="match status" value="1"/>
</dbReference>
<name>A0A7M7N6W1_STRPU</name>
<dbReference type="RefSeq" id="XP_030833627.1">
    <property type="nucleotide sequence ID" value="XM_030977767.1"/>
</dbReference>
<dbReference type="RefSeq" id="XP_030831362.1">
    <property type="nucleotide sequence ID" value="XM_030975502.1"/>
</dbReference>
<feature type="compositionally biased region" description="Low complexity" evidence="10">
    <location>
        <begin position="38"/>
        <end position="57"/>
    </location>
</feature>
<dbReference type="KEGG" id="spu:115920953"/>
<sequence>MRFYFYLQNQPISQRIQAALTTLHLYANLEPPKPQAKPKPTSTSTTTSSSSSSSASSKKSKKSKSKSKSKSDTKSKSRASQLAAQQEGRFQIVSTYRGVNLKGLDGQSAPSSVSNGVGRNKGATKDELFSLFDAVIDEEAKSSSKTSKSDDITCNSVKMIREKLVIDDGPDSEYVYDLYYTDDNQLDFGQTVVTGVQLEDEELVHDFFDEGSHEKYDDEDDSNDENNWRNDYPDEDPDKRHEDLFDEYKDEYRYGDISSDEDILNDYGDYRKRPTKGLDYFGGGRDPLDDLM</sequence>
<evidence type="ECO:0000313" key="13">
    <source>
        <dbReference type="Proteomes" id="UP000007110"/>
    </source>
</evidence>
<dbReference type="GO" id="GO:0005737">
    <property type="term" value="C:cytoplasm"/>
    <property type="evidence" value="ECO:0007669"/>
    <property type="project" value="UniProtKB-SubCell"/>
</dbReference>
<dbReference type="GO" id="GO:0032502">
    <property type="term" value="P:developmental process"/>
    <property type="evidence" value="ECO:0000318"/>
    <property type="project" value="GO_Central"/>
</dbReference>
<evidence type="ECO:0000256" key="3">
    <source>
        <dbReference type="ARBA" id="ARBA00004496"/>
    </source>
</evidence>
<dbReference type="KEGG" id="spu:756196"/>
<dbReference type="GO" id="GO:0015031">
    <property type="term" value="P:protein transport"/>
    <property type="evidence" value="ECO:0007669"/>
    <property type="project" value="UniProtKB-KW"/>
</dbReference>
<evidence type="ECO:0000313" key="12">
    <source>
        <dbReference type="EnsemblMetazoa" id="XP_030831362"/>
    </source>
</evidence>
<dbReference type="InterPro" id="IPR013883">
    <property type="entry name" value="TF_Iwr1_dom"/>
</dbReference>
<dbReference type="InParanoid" id="A0A7M7N6W1"/>
<organism evidence="12 13">
    <name type="scientific">Strongylocentrotus purpuratus</name>
    <name type="common">Purple sea urchin</name>
    <dbReference type="NCBI Taxonomy" id="7668"/>
    <lineage>
        <taxon>Eukaryota</taxon>
        <taxon>Metazoa</taxon>
        <taxon>Echinodermata</taxon>
        <taxon>Eleutherozoa</taxon>
        <taxon>Echinozoa</taxon>
        <taxon>Echinoidea</taxon>
        <taxon>Euechinoidea</taxon>
        <taxon>Echinacea</taxon>
        <taxon>Camarodonta</taxon>
        <taxon>Echinidea</taxon>
        <taxon>Strongylocentrotidae</taxon>
        <taxon>Strongylocentrotus</taxon>
    </lineage>
</organism>
<evidence type="ECO:0000256" key="8">
    <source>
        <dbReference type="ARBA" id="ARBA00022927"/>
    </source>
</evidence>
<dbReference type="Pfam" id="PF08574">
    <property type="entry name" value="Iwr1"/>
    <property type="match status" value="1"/>
</dbReference>
<comment type="subcellular location">
    <subcellularLocation>
        <location evidence="3">Cytoplasm</location>
    </subcellularLocation>
    <subcellularLocation>
        <location evidence="2">Nucleus</location>
    </subcellularLocation>
</comment>
<dbReference type="OMA" id="HDFAYDS"/>
<feature type="region of interest" description="Disordered" evidence="10">
    <location>
        <begin position="210"/>
        <end position="242"/>
    </location>
</feature>
<reference evidence="13" key="1">
    <citation type="submission" date="2015-02" db="EMBL/GenBank/DDBJ databases">
        <title>Genome sequencing for Strongylocentrotus purpuratus.</title>
        <authorList>
            <person name="Murali S."/>
            <person name="Liu Y."/>
            <person name="Vee V."/>
            <person name="English A."/>
            <person name="Wang M."/>
            <person name="Skinner E."/>
            <person name="Han Y."/>
            <person name="Muzny D.M."/>
            <person name="Worley K.C."/>
            <person name="Gibbs R.A."/>
        </authorList>
    </citation>
    <scope>NUCLEOTIDE SEQUENCE</scope>
</reference>
<keyword evidence="13" id="KW-1185">Reference proteome</keyword>
<protein>
    <recommendedName>
        <fullName evidence="5">Probable RNA polymerase II nuclear localization protein SLC7A6OS</fullName>
    </recommendedName>
</protein>
<dbReference type="AlphaFoldDB" id="A0A7M7N6W1"/>
<keyword evidence="9" id="KW-0539">Nucleus</keyword>
<accession>A0A7M7N6W1</accession>
<dbReference type="GO" id="GO:0005634">
    <property type="term" value="C:nucleus"/>
    <property type="evidence" value="ECO:0007669"/>
    <property type="project" value="UniProtKB-SubCell"/>
</dbReference>
<proteinExistence type="inferred from homology"/>
<feature type="domain" description="Transcription factor Iwr1" evidence="11">
    <location>
        <begin position="173"/>
        <end position="236"/>
    </location>
</feature>
<dbReference type="InterPro" id="IPR040218">
    <property type="entry name" value="SLC7A6OS"/>
</dbReference>
<evidence type="ECO:0000256" key="10">
    <source>
        <dbReference type="SAM" id="MobiDB-lite"/>
    </source>
</evidence>
<evidence type="ECO:0000256" key="6">
    <source>
        <dbReference type="ARBA" id="ARBA00022448"/>
    </source>
</evidence>
<comment type="function">
    <text evidence="1">Directs RNA polymerase II nuclear import.</text>
</comment>
<evidence type="ECO:0000259" key="11">
    <source>
        <dbReference type="Pfam" id="PF08574"/>
    </source>
</evidence>
<keyword evidence="8" id="KW-0653">Protein transport</keyword>